<dbReference type="GO" id="GO:0006188">
    <property type="term" value="P:IMP biosynthetic process"/>
    <property type="evidence" value="ECO:0007669"/>
    <property type="project" value="InterPro"/>
</dbReference>
<evidence type="ECO:0000259" key="1">
    <source>
        <dbReference type="Pfam" id="PF07826"/>
    </source>
</evidence>
<dbReference type="Gene3D" id="3.60.20.20">
    <property type="entry name" value="Inosine monophosphate cyclohydrolase-like"/>
    <property type="match status" value="1"/>
</dbReference>
<sequence>MEKIDLNEYLASNEYPGRGIAVAKAPDGRQMFIGYFIMGRSENSRNRVFDPVPERGGICTIAADPAKLEDPSLIIYNPVLTLGKTHIVTNGDQTDTIYDGMSRGKSFADSLRTRTFEPDGPNYTPRISAVVYEDGSYQMSILKSADGNGESVQRYFFDYPQPVAGEGHFISTYKHNGSPIPSFEGEPLRFACPRTIGDFAQGLWSSLNADNKVSLFARVIDLETGESGDMIFNKYDAVCSDLDDPEEPELLPEELELLKKLDAEEE</sequence>
<name>A0A329UCK3_9FIRM</name>
<keyword evidence="3" id="KW-0378">Hydrolase</keyword>
<comment type="caution">
    <text evidence="3">The sequence shown here is derived from an EMBL/GenBank/DDBJ whole genome shotgun (WGS) entry which is preliminary data.</text>
</comment>
<evidence type="ECO:0000313" key="2">
    <source>
        <dbReference type="EMBL" id="RAW48532.1"/>
    </source>
</evidence>
<feature type="domain" description="Inosine monophosphate cyclohydrolase-like" evidence="1">
    <location>
        <begin position="15"/>
        <end position="221"/>
    </location>
</feature>
<dbReference type="EMBL" id="PRKZ01000008">
    <property type="protein sequence ID" value="RAW48532.1"/>
    <property type="molecule type" value="Genomic_DNA"/>
</dbReference>
<dbReference type="Pfam" id="PF07826">
    <property type="entry name" value="IMP_cyclohyd"/>
    <property type="match status" value="1"/>
</dbReference>
<evidence type="ECO:0000313" key="3">
    <source>
        <dbReference type="EMBL" id="RAW58658.1"/>
    </source>
</evidence>
<dbReference type="SUPFAM" id="SSF75569">
    <property type="entry name" value="Archaeal IMP cyclohydrolase PurO"/>
    <property type="match status" value="1"/>
</dbReference>
<organism evidence="3 4">
    <name type="scientific">Faecalibacterium prausnitzii</name>
    <dbReference type="NCBI Taxonomy" id="853"/>
    <lineage>
        <taxon>Bacteria</taxon>
        <taxon>Bacillati</taxon>
        <taxon>Bacillota</taxon>
        <taxon>Clostridia</taxon>
        <taxon>Eubacteriales</taxon>
        <taxon>Oscillospiraceae</taxon>
        <taxon>Faecalibacterium</taxon>
    </lineage>
</organism>
<dbReference type="InterPro" id="IPR020600">
    <property type="entry name" value="IMP_cyclohydrolase-like"/>
</dbReference>
<dbReference type="EMBL" id="PRLE01000004">
    <property type="protein sequence ID" value="RAW58658.1"/>
    <property type="molecule type" value="Genomic_DNA"/>
</dbReference>
<dbReference type="Proteomes" id="UP000251634">
    <property type="component" value="Unassembled WGS sequence"/>
</dbReference>
<dbReference type="Proteomes" id="UP000250583">
    <property type="component" value="Unassembled WGS sequence"/>
</dbReference>
<protein>
    <submittedName>
        <fullName evidence="3">Inosine monophosphate cyclohydrolase</fullName>
    </submittedName>
</protein>
<gene>
    <name evidence="3" type="ORF">C4N22_07940</name>
    <name evidence="2" type="ORF">C4N25_10440</name>
</gene>
<dbReference type="OrthoDB" id="2676808at2"/>
<evidence type="ECO:0000313" key="5">
    <source>
        <dbReference type="Proteomes" id="UP000251634"/>
    </source>
</evidence>
<dbReference type="InterPro" id="IPR036795">
    <property type="entry name" value="IMP_cyclohydrolase-like_sf"/>
</dbReference>
<accession>A0A329UCK3</accession>
<evidence type="ECO:0000313" key="4">
    <source>
        <dbReference type="Proteomes" id="UP000250583"/>
    </source>
</evidence>
<dbReference type="AlphaFoldDB" id="A0A329UCK3"/>
<reference evidence="4 5" key="1">
    <citation type="submission" date="2018-02" db="EMBL/GenBank/DDBJ databases">
        <title>Complete genome sequencing of Faecalibacterium prausnitzii strains isolated from the human gut.</title>
        <authorList>
            <person name="Fitzgerald B.C."/>
            <person name="Shkoporov A.N."/>
            <person name="Ross P.R."/>
            <person name="Hill C."/>
        </authorList>
    </citation>
    <scope>NUCLEOTIDE SEQUENCE [LARGE SCALE GENOMIC DNA]</scope>
    <source>
        <strain evidence="3 4">APC923/61-1</strain>
        <strain evidence="2 5">APC942/8-14-2</strain>
    </source>
</reference>
<dbReference type="GO" id="GO:0003937">
    <property type="term" value="F:IMP cyclohydrolase activity"/>
    <property type="evidence" value="ECO:0007669"/>
    <property type="project" value="InterPro"/>
</dbReference>
<proteinExistence type="predicted"/>
<dbReference type="RefSeq" id="WP_112116012.1">
    <property type="nucleotide sequence ID" value="NZ_PRKZ01000008.1"/>
</dbReference>